<dbReference type="InterPro" id="IPR028978">
    <property type="entry name" value="Chorismate_lyase_/UTRA_dom_sf"/>
</dbReference>
<comment type="caution">
    <text evidence="5">The sequence shown here is derived from an EMBL/GenBank/DDBJ whole genome shotgun (WGS) entry which is preliminary data.</text>
</comment>
<dbReference type="CDD" id="cd07377">
    <property type="entry name" value="WHTH_GntR"/>
    <property type="match status" value="1"/>
</dbReference>
<dbReference type="Gene3D" id="1.10.10.10">
    <property type="entry name" value="Winged helix-like DNA-binding domain superfamily/Winged helix DNA-binding domain"/>
    <property type="match status" value="1"/>
</dbReference>
<accession>A0A1A3HFV1</accession>
<dbReference type="Pfam" id="PF07702">
    <property type="entry name" value="UTRA"/>
    <property type="match status" value="1"/>
</dbReference>
<sequence length="245" mass="27074">MKPPPAYRQLRQRLIEDIAAGVYADGARLPTESELVARYGLSRQTVRRAFLDLVADGVVYRVPGRGTFASDAGRHYLRQFGSIDDLMSLSEDTTMDVAEGLHRRVDVDSASRLQLADDAVYTVAFRRLHGSDHGVPFVHTRVYLPEPVARLLSDAPEVHDGATSTSTIIGLLEPHLTDPIAEAAQWITVASADSEVASALTCPPEHPMLRVDRLYSDTVGRPVELAVSHFLPEQYSYRVTLRRSP</sequence>
<dbReference type="PROSITE" id="PS50949">
    <property type="entry name" value="HTH_GNTR"/>
    <property type="match status" value="1"/>
</dbReference>
<protein>
    <submittedName>
        <fullName evidence="5">GntR family transcriptional regulator</fullName>
    </submittedName>
</protein>
<dbReference type="InterPro" id="IPR036390">
    <property type="entry name" value="WH_DNA-bd_sf"/>
</dbReference>
<dbReference type="PANTHER" id="PTHR44846:SF1">
    <property type="entry name" value="MANNOSYL-D-GLYCERATE TRANSPORT_METABOLISM SYSTEM REPRESSOR MNGR-RELATED"/>
    <property type="match status" value="1"/>
</dbReference>
<organism evidence="5 6">
    <name type="scientific">Mycolicibacterium mucogenicum</name>
    <name type="common">Mycobacterium mucogenicum</name>
    <dbReference type="NCBI Taxonomy" id="56689"/>
    <lineage>
        <taxon>Bacteria</taxon>
        <taxon>Bacillati</taxon>
        <taxon>Actinomycetota</taxon>
        <taxon>Actinomycetes</taxon>
        <taxon>Mycobacteriales</taxon>
        <taxon>Mycobacteriaceae</taxon>
        <taxon>Mycolicibacterium</taxon>
    </lineage>
</organism>
<keyword evidence="1" id="KW-0805">Transcription regulation</keyword>
<dbReference type="PRINTS" id="PR00035">
    <property type="entry name" value="HTHGNTR"/>
</dbReference>
<evidence type="ECO:0000256" key="3">
    <source>
        <dbReference type="ARBA" id="ARBA00023163"/>
    </source>
</evidence>
<dbReference type="RefSeq" id="WP_064978720.1">
    <property type="nucleotide sequence ID" value="NZ_LZLC01000017.1"/>
</dbReference>
<dbReference type="GO" id="GO:0003677">
    <property type="term" value="F:DNA binding"/>
    <property type="evidence" value="ECO:0007669"/>
    <property type="project" value="UniProtKB-KW"/>
</dbReference>
<evidence type="ECO:0000256" key="2">
    <source>
        <dbReference type="ARBA" id="ARBA00023125"/>
    </source>
</evidence>
<dbReference type="SMART" id="SM00866">
    <property type="entry name" value="UTRA"/>
    <property type="match status" value="1"/>
</dbReference>
<dbReference type="EMBL" id="LZLC01000017">
    <property type="protein sequence ID" value="OBJ46461.1"/>
    <property type="molecule type" value="Genomic_DNA"/>
</dbReference>
<dbReference type="Pfam" id="PF00392">
    <property type="entry name" value="GntR"/>
    <property type="match status" value="1"/>
</dbReference>
<evidence type="ECO:0000259" key="4">
    <source>
        <dbReference type="PROSITE" id="PS50949"/>
    </source>
</evidence>
<dbReference type="GO" id="GO:0045892">
    <property type="term" value="P:negative regulation of DNA-templated transcription"/>
    <property type="evidence" value="ECO:0007669"/>
    <property type="project" value="TreeGrafter"/>
</dbReference>
<dbReference type="Proteomes" id="UP000093898">
    <property type="component" value="Unassembled WGS sequence"/>
</dbReference>
<dbReference type="Gene3D" id="3.40.1410.10">
    <property type="entry name" value="Chorismate lyase-like"/>
    <property type="match status" value="1"/>
</dbReference>
<reference evidence="5 6" key="1">
    <citation type="submission" date="2016-06" db="EMBL/GenBank/DDBJ databases">
        <authorList>
            <person name="Kjaerup R.B."/>
            <person name="Dalgaard T.S."/>
            <person name="Juul-Madsen H.R."/>
        </authorList>
    </citation>
    <scope>NUCLEOTIDE SEQUENCE [LARGE SCALE GENOMIC DNA]</scope>
    <source>
        <strain evidence="5 6">1127319.6</strain>
    </source>
</reference>
<keyword evidence="2" id="KW-0238">DNA-binding</keyword>
<proteinExistence type="predicted"/>
<keyword evidence="3" id="KW-0804">Transcription</keyword>
<dbReference type="InterPro" id="IPR036388">
    <property type="entry name" value="WH-like_DNA-bd_sf"/>
</dbReference>
<dbReference type="AlphaFoldDB" id="A0A1A3HFV1"/>
<dbReference type="InterPro" id="IPR011663">
    <property type="entry name" value="UTRA"/>
</dbReference>
<dbReference type="InterPro" id="IPR050679">
    <property type="entry name" value="Bact_HTH_transcr_reg"/>
</dbReference>
<dbReference type="PANTHER" id="PTHR44846">
    <property type="entry name" value="MANNOSYL-D-GLYCERATE TRANSPORT/METABOLISM SYSTEM REPRESSOR MNGR-RELATED"/>
    <property type="match status" value="1"/>
</dbReference>
<evidence type="ECO:0000256" key="1">
    <source>
        <dbReference type="ARBA" id="ARBA00023015"/>
    </source>
</evidence>
<evidence type="ECO:0000313" key="5">
    <source>
        <dbReference type="EMBL" id="OBJ46461.1"/>
    </source>
</evidence>
<dbReference type="SMART" id="SM00345">
    <property type="entry name" value="HTH_GNTR"/>
    <property type="match status" value="1"/>
</dbReference>
<dbReference type="SUPFAM" id="SSF64288">
    <property type="entry name" value="Chorismate lyase-like"/>
    <property type="match status" value="1"/>
</dbReference>
<dbReference type="InterPro" id="IPR000524">
    <property type="entry name" value="Tscrpt_reg_HTH_GntR"/>
</dbReference>
<name>A0A1A3HFV1_MYCMU</name>
<dbReference type="OrthoDB" id="8584262at2"/>
<evidence type="ECO:0000313" key="6">
    <source>
        <dbReference type="Proteomes" id="UP000093898"/>
    </source>
</evidence>
<dbReference type="GO" id="GO:0003700">
    <property type="term" value="F:DNA-binding transcription factor activity"/>
    <property type="evidence" value="ECO:0007669"/>
    <property type="project" value="InterPro"/>
</dbReference>
<feature type="domain" description="HTH gntR-type" evidence="4">
    <location>
        <begin position="4"/>
        <end position="72"/>
    </location>
</feature>
<dbReference type="SUPFAM" id="SSF46785">
    <property type="entry name" value="Winged helix' DNA-binding domain"/>
    <property type="match status" value="1"/>
</dbReference>
<gene>
    <name evidence="5" type="ORF">A5630_11645</name>
</gene>